<proteinExistence type="predicted"/>
<dbReference type="Pfam" id="PF14027">
    <property type="entry name" value="Questin_oxidase"/>
    <property type="match status" value="1"/>
</dbReference>
<gene>
    <name evidence="3" type="ORF">QCA50_001040</name>
</gene>
<feature type="transmembrane region" description="Helical" evidence="2">
    <location>
        <begin position="26"/>
        <end position="45"/>
    </location>
</feature>
<evidence type="ECO:0000313" key="3">
    <source>
        <dbReference type="EMBL" id="KAK7696386.1"/>
    </source>
</evidence>
<comment type="caution">
    <text evidence="3">The sequence shown here is derived from an EMBL/GenBank/DDBJ whole genome shotgun (WGS) entry which is preliminary data.</text>
</comment>
<keyword evidence="2" id="KW-0812">Transmembrane</keyword>
<keyword evidence="4" id="KW-1185">Reference proteome</keyword>
<organism evidence="3 4">
    <name type="scientific">Cerrena zonata</name>
    <dbReference type="NCBI Taxonomy" id="2478898"/>
    <lineage>
        <taxon>Eukaryota</taxon>
        <taxon>Fungi</taxon>
        <taxon>Dikarya</taxon>
        <taxon>Basidiomycota</taxon>
        <taxon>Agaricomycotina</taxon>
        <taxon>Agaricomycetes</taxon>
        <taxon>Polyporales</taxon>
        <taxon>Cerrenaceae</taxon>
        <taxon>Cerrena</taxon>
    </lineage>
</organism>
<accession>A0AAW0GUU8</accession>
<dbReference type="Proteomes" id="UP001385951">
    <property type="component" value="Unassembled WGS sequence"/>
</dbReference>
<dbReference type="AlphaFoldDB" id="A0AAW0GUU8"/>
<name>A0AAW0GUU8_9APHY</name>
<dbReference type="PANTHER" id="PTHR35870:SF1">
    <property type="entry name" value="PROTEIN, PUTATIVE (AFU_ORTHOLOGUE AFUA_5G03330)-RELATED"/>
    <property type="match status" value="1"/>
</dbReference>
<dbReference type="PANTHER" id="PTHR35870">
    <property type="entry name" value="PROTEIN, PUTATIVE (AFU_ORTHOLOGUE AFUA_5G03330)-RELATED"/>
    <property type="match status" value="1"/>
</dbReference>
<keyword evidence="2" id="KW-0472">Membrane</keyword>
<reference evidence="3 4" key="1">
    <citation type="submission" date="2022-09" db="EMBL/GenBank/DDBJ databases">
        <authorList>
            <person name="Palmer J.M."/>
        </authorList>
    </citation>
    <scope>NUCLEOTIDE SEQUENCE [LARGE SCALE GENOMIC DNA]</scope>
    <source>
        <strain evidence="3 4">DSM 7382</strain>
    </source>
</reference>
<sequence length="213" mass="23130">MNSVIYAVGGYGGRHVDEKKEFNADFLFMHLVTSALFLPSLMAYLKPASSAILLKTYLTSSLIVYIAGGAPALPITEIFNNTTDSPVQPGVQPTPTNRFARGPGAAGVTDQHEKVWEEASKILTPNPWMPIIQTTLVHPNEHLCKLQRALAHFAAELGETPAGTFTNLVDGGLKGAESLDGTLFIRAAGLTANRLGWIREGQDMRLWDFAGFY</sequence>
<evidence type="ECO:0000256" key="1">
    <source>
        <dbReference type="ARBA" id="ARBA00023002"/>
    </source>
</evidence>
<keyword evidence="1" id="KW-0560">Oxidoreductase</keyword>
<dbReference type="EMBL" id="JASBNA010000001">
    <property type="protein sequence ID" value="KAK7696386.1"/>
    <property type="molecule type" value="Genomic_DNA"/>
</dbReference>
<dbReference type="InterPro" id="IPR025337">
    <property type="entry name" value="Questin_oxidase-like"/>
</dbReference>
<dbReference type="GO" id="GO:0016491">
    <property type="term" value="F:oxidoreductase activity"/>
    <property type="evidence" value="ECO:0007669"/>
    <property type="project" value="UniProtKB-KW"/>
</dbReference>
<protein>
    <submittedName>
        <fullName evidence="3">Uncharacterized protein</fullName>
    </submittedName>
</protein>
<evidence type="ECO:0000313" key="4">
    <source>
        <dbReference type="Proteomes" id="UP001385951"/>
    </source>
</evidence>
<keyword evidence="2" id="KW-1133">Transmembrane helix</keyword>
<feature type="transmembrane region" description="Helical" evidence="2">
    <location>
        <begin position="57"/>
        <end position="75"/>
    </location>
</feature>
<evidence type="ECO:0000256" key="2">
    <source>
        <dbReference type="SAM" id="Phobius"/>
    </source>
</evidence>